<dbReference type="SUPFAM" id="SSF53167">
    <property type="entry name" value="Purine and uridine phosphorylases"/>
    <property type="match status" value="1"/>
</dbReference>
<dbReference type="InterPro" id="IPR053137">
    <property type="entry name" value="NLR-like"/>
</dbReference>
<keyword evidence="4" id="KW-1185">Reference proteome</keyword>
<dbReference type="Proteomes" id="UP000223968">
    <property type="component" value="Unassembled WGS sequence"/>
</dbReference>
<evidence type="ECO:0000313" key="3">
    <source>
        <dbReference type="EMBL" id="PGH18594.1"/>
    </source>
</evidence>
<dbReference type="InterPro" id="IPR000845">
    <property type="entry name" value="Nucleoside_phosphorylase_d"/>
</dbReference>
<evidence type="ECO:0000259" key="2">
    <source>
        <dbReference type="Pfam" id="PF24476"/>
    </source>
</evidence>
<dbReference type="GO" id="GO:0009116">
    <property type="term" value="P:nucleoside metabolic process"/>
    <property type="evidence" value="ECO:0007669"/>
    <property type="project" value="InterPro"/>
</dbReference>
<dbReference type="InterPro" id="IPR056002">
    <property type="entry name" value="DUF7580"/>
</dbReference>
<dbReference type="InterPro" id="IPR035994">
    <property type="entry name" value="Nucleoside_phosphorylase_sf"/>
</dbReference>
<reference evidence="3 4" key="1">
    <citation type="submission" date="2017-10" db="EMBL/GenBank/DDBJ databases">
        <title>Comparative genomics in systemic dimorphic fungi from Ajellomycetaceae.</title>
        <authorList>
            <person name="Munoz J.F."/>
            <person name="Mcewen J.G."/>
            <person name="Clay O.K."/>
            <person name="Cuomo C.A."/>
        </authorList>
    </citation>
    <scope>NUCLEOTIDE SEQUENCE [LARGE SCALE GENOMIC DNA]</scope>
    <source>
        <strain evidence="3 4">UAMH5409</strain>
    </source>
</reference>
<gene>
    <name evidence="3" type="ORF">AJ79_00373</name>
</gene>
<comment type="caution">
    <text evidence="3">The sequence shown here is derived from an EMBL/GenBank/DDBJ whole genome shotgun (WGS) entry which is preliminary data.</text>
</comment>
<feature type="domain" description="Nucleoside phosphorylase" evidence="1">
    <location>
        <begin position="642"/>
        <end position="761"/>
    </location>
</feature>
<proteinExistence type="predicted"/>
<protein>
    <submittedName>
        <fullName evidence="3">Uncharacterized protein</fullName>
    </submittedName>
</protein>
<dbReference type="Pfam" id="PF01048">
    <property type="entry name" value="PNP_UDP_1"/>
    <property type="match status" value="1"/>
</dbReference>
<dbReference type="AlphaFoldDB" id="A0A2B7Y3C3"/>
<accession>A0A2B7Y3C3</accession>
<dbReference type="GO" id="GO:0003824">
    <property type="term" value="F:catalytic activity"/>
    <property type="evidence" value="ECO:0007669"/>
    <property type="project" value="InterPro"/>
</dbReference>
<dbReference type="Gene3D" id="3.40.50.1580">
    <property type="entry name" value="Nucleoside phosphorylase domain"/>
    <property type="match status" value="1"/>
</dbReference>
<feature type="domain" description="DUF7580" evidence="2">
    <location>
        <begin position="212"/>
        <end position="519"/>
    </location>
</feature>
<sequence>MADSPAGELGSSSVEELVGFLLVILTNMRYFDVKSLLKSHNIGSKSVGDANYFKTSARFIEEKLSDLKENGQAELANKEIHETAGCLEAILGPNGGAIPNRLIVTYTRLSFTLTTKCANLTSVLRLPALELARYPFLGFVLKSNSARQRLLKLWKDCSDNLETILLQTRPESKSSALNSKSLERFGSLESSSRPLKNSDILDSIEETSNNVNNVYKSLLACSCDTRHTEQFCETRLHLAASVQRMSRGSRLTLDIFMMDAQLQRKYETHFVLTSSTSKSRVRFKLEGDDADLARSGHREISCFCKAVPLNPDPSYLRWNLAFRNNRLWKFRPTRREYSSSTSKEYFSFSDLLRSSSPRWTVLTRLAVAAILAHSLLYLNGTPWVHGYWNRSKIVFYIRGGSVPVRPFLRTPLPKDNLNSQDHDMMSQFHPNPTILDFGIALLEIYLGQRIDDQSPETEGWAIASRIFEEQKENISSDYRTAVGACLDPQIWAESNNSPSILRRAIFNYIVSPLTEELVKFSKNIKEANSLDDVVDNINLITGRFSDTSSTRKTSIEKAIPQFATGSNSTGPTLNATFEQITGGSLDEKINVPNHPWDKNQVGPVTSFSIEDPRARIHASSLGYATISPNGEHSKQKGREAFEIAIICALALEAEAVEALFDKCWSIGRDPFGRAPGDQNAYTLGIIGCHHVVLVHMPEMGKISAASVATDCRSSFPKINLALVVGICGGVPFRKDGVEVLLGDVVISDSIIQYDYGRRFPDRFVKKDTLSANFGRPIRAIRTLLAKLQMKSNRKRLEDSLSGYLSALQRALGDETAHPGLPEDLLFKPTYRHKHQTRSSCEICAACTGKTDAVCEESVNLSCEQLGCDKANLVPRKRLGGTVIDTQTDDQPQLYSPRIHFGPVASGDTVMKSGEDRDDITVKEDVIAFEMEGAGIWDNFPCLIIKGVCDYADSHKNKKWQRYAASTAAASAKAFLEYWN</sequence>
<dbReference type="Pfam" id="PF24476">
    <property type="entry name" value="DUF7580"/>
    <property type="match status" value="1"/>
</dbReference>
<dbReference type="PANTHER" id="PTHR46082">
    <property type="entry name" value="ATP/GTP-BINDING PROTEIN-RELATED"/>
    <property type="match status" value="1"/>
</dbReference>
<evidence type="ECO:0000313" key="4">
    <source>
        <dbReference type="Proteomes" id="UP000223968"/>
    </source>
</evidence>
<organism evidence="3 4">
    <name type="scientific">Helicocarpus griseus UAMH5409</name>
    <dbReference type="NCBI Taxonomy" id="1447875"/>
    <lineage>
        <taxon>Eukaryota</taxon>
        <taxon>Fungi</taxon>
        <taxon>Dikarya</taxon>
        <taxon>Ascomycota</taxon>
        <taxon>Pezizomycotina</taxon>
        <taxon>Eurotiomycetes</taxon>
        <taxon>Eurotiomycetidae</taxon>
        <taxon>Onygenales</taxon>
        <taxon>Ajellomycetaceae</taxon>
        <taxon>Helicocarpus</taxon>
    </lineage>
</organism>
<dbReference type="PANTHER" id="PTHR46082:SF6">
    <property type="entry name" value="AAA+ ATPASE DOMAIN-CONTAINING PROTEIN-RELATED"/>
    <property type="match status" value="1"/>
</dbReference>
<dbReference type="OrthoDB" id="1658288at2759"/>
<dbReference type="EMBL" id="PDNB01000003">
    <property type="protein sequence ID" value="PGH18594.1"/>
    <property type="molecule type" value="Genomic_DNA"/>
</dbReference>
<dbReference type="STRING" id="1447875.A0A2B7Y3C3"/>
<evidence type="ECO:0000259" key="1">
    <source>
        <dbReference type="Pfam" id="PF01048"/>
    </source>
</evidence>
<name>A0A2B7Y3C3_9EURO</name>